<sequence>MSWIVMQDNREAQFMGKTLGSGMVLAEPLREAEGVEQRRIAWESDWTAAEVDELVNLNPQVQVLDALPADWRPYVDPWSIMAAPESTKGQGKKK</sequence>
<keyword evidence="2" id="KW-1185">Reference proteome</keyword>
<dbReference type="STRING" id="695939.SAMN00790413_01899"/>
<evidence type="ECO:0000313" key="1">
    <source>
        <dbReference type="EMBL" id="SMB93230.1"/>
    </source>
</evidence>
<protein>
    <submittedName>
        <fullName evidence="1">Uncharacterized protein</fullName>
    </submittedName>
</protein>
<evidence type="ECO:0000313" key="2">
    <source>
        <dbReference type="Proteomes" id="UP000192582"/>
    </source>
</evidence>
<reference evidence="1 2" key="1">
    <citation type="submission" date="2017-04" db="EMBL/GenBank/DDBJ databases">
        <authorList>
            <person name="Afonso C.L."/>
            <person name="Miller P.J."/>
            <person name="Scott M.A."/>
            <person name="Spackman E."/>
            <person name="Goraichik I."/>
            <person name="Dimitrov K.M."/>
            <person name="Suarez D.L."/>
            <person name="Swayne D.E."/>
        </authorList>
    </citation>
    <scope>NUCLEOTIDE SEQUENCE [LARGE SCALE GENOMIC DNA]</scope>
    <source>
        <strain evidence="1 2">KR-140</strain>
    </source>
</reference>
<dbReference type="RefSeq" id="WP_084049273.1">
    <property type="nucleotide sequence ID" value="NZ_FWWU01000009.1"/>
</dbReference>
<gene>
    <name evidence="1" type="ORF">SAMN00790413_01899</name>
</gene>
<name>A0A1W1VJ24_9DEIO</name>
<dbReference type="EMBL" id="FWWU01000009">
    <property type="protein sequence ID" value="SMB93230.1"/>
    <property type="molecule type" value="Genomic_DNA"/>
</dbReference>
<dbReference type="Proteomes" id="UP000192582">
    <property type="component" value="Unassembled WGS sequence"/>
</dbReference>
<organism evidence="1 2">
    <name type="scientific">Deinococcus hopiensis KR-140</name>
    <dbReference type="NCBI Taxonomy" id="695939"/>
    <lineage>
        <taxon>Bacteria</taxon>
        <taxon>Thermotogati</taxon>
        <taxon>Deinococcota</taxon>
        <taxon>Deinococci</taxon>
        <taxon>Deinococcales</taxon>
        <taxon>Deinococcaceae</taxon>
        <taxon>Deinococcus</taxon>
    </lineage>
</organism>
<accession>A0A1W1VJ24</accession>
<dbReference type="AlphaFoldDB" id="A0A1W1VJ24"/>
<proteinExistence type="predicted"/>